<sequence>MKKIVAFIMFLCLFVGLLAGCGSEKKSSTGSNEIKELKIAVSPYQDAETVKTAVGPLSTMLQGKLKEKGFAVGKVSVSVGTSYSAVGEALSAGSADAGFVSGATYVLFDKEIDVLLTALRQGISKDTTDVKIWNEGEPEKFNDKLVQHYRSVLVTGPSAKGKALLEKMKKGEKPSWEELNGLTWTVMSPASASGYLYPSLFLKKKYGKTIADLAHVVQAESYTTSMARLASGQADIAVAFSHIRIRNEKNWQTKLGGTDTIWKQTGIIGVTDKIYNDTVCVSKTSKTMQDQKFRKAFGEALIEIGKTKEGLDALKILGHKGYDWADAKNYDDERRVQRELKGK</sequence>
<dbReference type="OrthoDB" id="9776786at2"/>
<dbReference type="PANTHER" id="PTHR35841:SF1">
    <property type="entry name" value="PHOSPHONATES-BINDING PERIPLASMIC PROTEIN"/>
    <property type="match status" value="1"/>
</dbReference>
<dbReference type="SUPFAM" id="SSF53850">
    <property type="entry name" value="Periplasmic binding protein-like II"/>
    <property type="match status" value="1"/>
</dbReference>
<dbReference type="Proteomes" id="UP000198943">
    <property type="component" value="Unassembled WGS sequence"/>
</dbReference>
<dbReference type="Gene3D" id="3.40.190.10">
    <property type="entry name" value="Periplasmic binding protein-like II"/>
    <property type="match status" value="2"/>
</dbReference>
<gene>
    <name evidence="1" type="ORF">SAMN04487864_10458</name>
</gene>
<protein>
    <submittedName>
        <fullName evidence="1">Phosphonate transport system substrate-binding protein</fullName>
    </submittedName>
</protein>
<proteinExistence type="predicted"/>
<dbReference type="RefSeq" id="WP_093729758.1">
    <property type="nucleotide sequence ID" value="NZ_FMYW01000004.1"/>
</dbReference>
<dbReference type="PANTHER" id="PTHR35841">
    <property type="entry name" value="PHOSPHONATES-BINDING PERIPLASMIC PROTEIN"/>
    <property type="match status" value="1"/>
</dbReference>
<keyword evidence="2" id="KW-1185">Reference proteome</keyword>
<accession>A0A1G6K5J2</accession>
<dbReference type="AlphaFoldDB" id="A0A1G6K5J2"/>
<dbReference type="EMBL" id="FMYW01000004">
    <property type="protein sequence ID" value="SDC25875.1"/>
    <property type="molecule type" value="Genomic_DNA"/>
</dbReference>
<dbReference type="Pfam" id="PF12974">
    <property type="entry name" value="Phosphonate-bd"/>
    <property type="match status" value="1"/>
</dbReference>
<reference evidence="2" key="1">
    <citation type="submission" date="2016-10" db="EMBL/GenBank/DDBJ databases">
        <authorList>
            <person name="Varghese N."/>
            <person name="Submissions S."/>
        </authorList>
    </citation>
    <scope>NUCLEOTIDE SEQUENCE [LARGE SCALE GENOMIC DNA]</scope>
    <source>
        <strain evidence="2">DSM 11005</strain>
    </source>
</reference>
<dbReference type="PROSITE" id="PS51257">
    <property type="entry name" value="PROKAR_LIPOPROTEIN"/>
    <property type="match status" value="1"/>
</dbReference>
<name>A0A1G6K5J2_9FIRM</name>
<evidence type="ECO:0000313" key="1">
    <source>
        <dbReference type="EMBL" id="SDC25875.1"/>
    </source>
</evidence>
<organism evidence="1 2">
    <name type="scientific">Succiniclasticum ruminis</name>
    <dbReference type="NCBI Taxonomy" id="40841"/>
    <lineage>
        <taxon>Bacteria</taxon>
        <taxon>Bacillati</taxon>
        <taxon>Bacillota</taxon>
        <taxon>Negativicutes</taxon>
        <taxon>Acidaminococcales</taxon>
        <taxon>Acidaminococcaceae</taxon>
        <taxon>Succiniclasticum</taxon>
    </lineage>
</organism>
<evidence type="ECO:0000313" key="2">
    <source>
        <dbReference type="Proteomes" id="UP000198943"/>
    </source>
</evidence>